<dbReference type="Gene3D" id="3.40.50.150">
    <property type="entry name" value="Vaccinia Virus protein VP39"/>
    <property type="match status" value="1"/>
</dbReference>
<accession>A0A975TVZ3</accession>
<dbReference type="AlphaFoldDB" id="A0A975TVZ3"/>
<reference evidence="2 3" key="1">
    <citation type="submission" date="2021-07" db="EMBL/GenBank/DDBJ databases">
        <title>Karlodiniumbacter phycospheric gen. nov., sp. nov., a phycosphere bacterium isolated from karlodinium veneficum.</title>
        <authorList>
            <person name="Peng Y."/>
            <person name="Jiang L."/>
            <person name="Lee J."/>
        </authorList>
    </citation>
    <scope>NUCLEOTIDE SEQUENCE</scope>
    <source>
        <strain evidence="2 3">N5</strain>
    </source>
</reference>
<keyword evidence="2" id="KW-0489">Methyltransferase</keyword>
<dbReference type="SUPFAM" id="SSF53335">
    <property type="entry name" value="S-adenosyl-L-methionine-dependent methyltransferases"/>
    <property type="match status" value="1"/>
</dbReference>
<keyword evidence="2" id="KW-0808">Transferase</keyword>
<dbReference type="InterPro" id="IPR029063">
    <property type="entry name" value="SAM-dependent_MTases_sf"/>
</dbReference>
<dbReference type="EMBL" id="CP078073">
    <property type="protein sequence ID" value="QXL87694.1"/>
    <property type="molecule type" value="Genomic_DNA"/>
</dbReference>
<evidence type="ECO:0000256" key="1">
    <source>
        <dbReference type="SAM" id="MobiDB-lite"/>
    </source>
</evidence>
<evidence type="ECO:0000313" key="3">
    <source>
        <dbReference type="Proteomes" id="UP000693972"/>
    </source>
</evidence>
<dbReference type="Proteomes" id="UP000693972">
    <property type="component" value="Unassembled WGS sequence"/>
</dbReference>
<name>A0A975TVZ3_9RHOB</name>
<keyword evidence="3" id="KW-1185">Reference proteome</keyword>
<dbReference type="GO" id="GO:0008168">
    <property type="term" value="F:methyltransferase activity"/>
    <property type="evidence" value="ECO:0007669"/>
    <property type="project" value="UniProtKB-KW"/>
</dbReference>
<dbReference type="EMBL" id="JAIMBW010000001">
    <property type="protein sequence ID" value="MBY4895089.1"/>
    <property type="molecule type" value="Genomic_DNA"/>
</dbReference>
<organism evidence="2">
    <name type="scientific">Gymnodinialimonas phycosphaerae</name>
    <dbReference type="NCBI Taxonomy" id="2841589"/>
    <lineage>
        <taxon>Bacteria</taxon>
        <taxon>Pseudomonadati</taxon>
        <taxon>Pseudomonadota</taxon>
        <taxon>Alphaproteobacteria</taxon>
        <taxon>Rhodobacterales</taxon>
        <taxon>Paracoccaceae</taxon>
        <taxon>Gymnodinialimonas</taxon>
    </lineage>
</organism>
<proteinExistence type="predicted"/>
<evidence type="ECO:0000313" key="2">
    <source>
        <dbReference type="EMBL" id="QXL87694.1"/>
    </source>
</evidence>
<dbReference type="Pfam" id="PF13489">
    <property type="entry name" value="Methyltransf_23"/>
    <property type="match status" value="1"/>
</dbReference>
<dbReference type="GO" id="GO:0032259">
    <property type="term" value="P:methylation"/>
    <property type="evidence" value="ECO:0007669"/>
    <property type="project" value="UniProtKB-KW"/>
</dbReference>
<protein>
    <submittedName>
        <fullName evidence="2">Class I SAM-dependent methyltransferase</fullName>
    </submittedName>
</protein>
<sequence>MEQSDSNLAKEKPADVPNTEGMSLGQSGARYNQWLGKLREAGILKAERLLPEMRVPVPTALPSLMGRGAAREGLVQEIKALQPWGYSIQLAPGVLTGGAEALERTVYRSHLISGAIREGLRLCGRTPQGATAVDFACNHGYFSLLAAELGFDAVRGFDLREVNLRKARLLADQFDLASATFEQRDVYTYEGQADVVLNLGLLYHVTDPVRLMELSFAATSTFCIVDTITYKSPVSAFILRTNKDQSHHAEGAYNAELHPTYRALIDLMHAAGFVDLMEVVPEARPDRACHPLYDKSDRRCLIGFRPGAVVERLPG</sequence>
<gene>
    <name evidence="2" type="ORF">KUL25_20200</name>
</gene>
<dbReference type="RefSeq" id="WP_257894549.1">
    <property type="nucleotide sequence ID" value="NZ_JAIMBW010000001.1"/>
</dbReference>
<feature type="region of interest" description="Disordered" evidence="1">
    <location>
        <begin position="1"/>
        <end position="24"/>
    </location>
</feature>
<dbReference type="CDD" id="cd02440">
    <property type="entry name" value="AdoMet_MTases"/>
    <property type="match status" value="1"/>
</dbReference>